<accession>X1NQD3</accession>
<protein>
    <submittedName>
        <fullName evidence="1">Uncharacterized protein</fullName>
    </submittedName>
</protein>
<reference evidence="1" key="1">
    <citation type="journal article" date="2014" name="Front. Microbiol.">
        <title>High frequency of phylogenetically diverse reductive dehalogenase-homologous genes in deep subseafloor sedimentary metagenomes.</title>
        <authorList>
            <person name="Kawai M."/>
            <person name="Futagami T."/>
            <person name="Toyoda A."/>
            <person name="Takaki Y."/>
            <person name="Nishi S."/>
            <person name="Hori S."/>
            <person name="Arai W."/>
            <person name="Tsubouchi T."/>
            <person name="Morono Y."/>
            <person name="Uchiyama I."/>
            <person name="Ito T."/>
            <person name="Fujiyama A."/>
            <person name="Inagaki F."/>
            <person name="Takami H."/>
        </authorList>
    </citation>
    <scope>NUCLEOTIDE SEQUENCE</scope>
    <source>
        <strain evidence="1">Expedition CK06-06</strain>
    </source>
</reference>
<sequence>MICPICKEEIKLQKLNSHFKITLGNLSIDDFVNMSCIG</sequence>
<dbReference type="AlphaFoldDB" id="X1NQD3"/>
<evidence type="ECO:0000313" key="1">
    <source>
        <dbReference type="EMBL" id="GAI46247.1"/>
    </source>
</evidence>
<name>X1NQD3_9ZZZZ</name>
<dbReference type="EMBL" id="BARV01027035">
    <property type="protein sequence ID" value="GAI46247.1"/>
    <property type="molecule type" value="Genomic_DNA"/>
</dbReference>
<comment type="caution">
    <text evidence="1">The sequence shown here is derived from an EMBL/GenBank/DDBJ whole genome shotgun (WGS) entry which is preliminary data.</text>
</comment>
<proteinExistence type="predicted"/>
<feature type="non-terminal residue" evidence="1">
    <location>
        <position position="38"/>
    </location>
</feature>
<gene>
    <name evidence="1" type="ORF">S06H3_43569</name>
</gene>
<organism evidence="1">
    <name type="scientific">marine sediment metagenome</name>
    <dbReference type="NCBI Taxonomy" id="412755"/>
    <lineage>
        <taxon>unclassified sequences</taxon>
        <taxon>metagenomes</taxon>
        <taxon>ecological metagenomes</taxon>
    </lineage>
</organism>